<evidence type="ECO:0000313" key="14">
    <source>
        <dbReference type="Proteomes" id="UP001083770"/>
    </source>
</evidence>
<dbReference type="PROSITE" id="PS01331">
    <property type="entry name" value="THYMIDYLATE_KINASE"/>
    <property type="match status" value="1"/>
</dbReference>
<evidence type="ECO:0000313" key="13">
    <source>
        <dbReference type="EMBL" id="MCZ4297728.1"/>
    </source>
</evidence>
<feature type="binding site" evidence="11">
    <location>
        <begin position="12"/>
        <end position="19"/>
    </location>
    <ligand>
        <name>ATP</name>
        <dbReference type="ChEBI" id="CHEBI:30616"/>
    </ligand>
</feature>
<feature type="domain" description="Thymidylate kinase-like" evidence="12">
    <location>
        <begin position="10"/>
        <end position="196"/>
    </location>
</feature>
<comment type="catalytic activity">
    <reaction evidence="10 11">
        <text>dTMP + ATP = dTDP + ADP</text>
        <dbReference type="Rhea" id="RHEA:13517"/>
        <dbReference type="ChEBI" id="CHEBI:30616"/>
        <dbReference type="ChEBI" id="CHEBI:58369"/>
        <dbReference type="ChEBI" id="CHEBI:63528"/>
        <dbReference type="ChEBI" id="CHEBI:456216"/>
        <dbReference type="EC" id="2.7.4.9"/>
    </reaction>
</comment>
<evidence type="ECO:0000256" key="4">
    <source>
        <dbReference type="ARBA" id="ARBA00022679"/>
    </source>
</evidence>
<sequence>MSRRGRFITIEGGEGTGKSTLIAGLENHFLDHGQRVTVTREPGGTPLAETLRGLVLSPPSDARWSAMSEALLVYAARRDHLEKLIEPALAEGQNVICDRFADSTRVYQRLGGLAPAIIEMLDDLVVAEHQPDLTLVLDGPVEELMARRKARGGSDVFEAMPLEFHMDVRQGFLDLAAAHPERCRVMDATQSPAAVLADALRAIEDMS</sequence>
<dbReference type="HAMAP" id="MF_00165">
    <property type="entry name" value="Thymidylate_kinase"/>
    <property type="match status" value="1"/>
</dbReference>
<accession>A0ABT4LU50</accession>
<gene>
    <name evidence="11 13" type="primary">tmk</name>
    <name evidence="13" type="ORF">O4G74_06620</name>
</gene>
<dbReference type="PANTHER" id="PTHR10344:SF4">
    <property type="entry name" value="UMP-CMP KINASE 2, MITOCHONDRIAL"/>
    <property type="match status" value="1"/>
</dbReference>
<keyword evidence="7 11" id="KW-0418">Kinase</keyword>
<dbReference type="GO" id="GO:0004798">
    <property type="term" value="F:dTMP kinase activity"/>
    <property type="evidence" value="ECO:0007669"/>
    <property type="project" value="UniProtKB-EC"/>
</dbReference>
<dbReference type="EC" id="2.7.4.9" evidence="2 11"/>
<dbReference type="EMBL" id="JAPWGW010000002">
    <property type="protein sequence ID" value="MCZ4297728.1"/>
    <property type="molecule type" value="Genomic_DNA"/>
</dbReference>
<dbReference type="RefSeq" id="WP_269401856.1">
    <property type="nucleotide sequence ID" value="NZ_JAPWGW010000002.1"/>
</dbReference>
<dbReference type="InterPro" id="IPR039430">
    <property type="entry name" value="Thymidylate_kin-like_dom"/>
</dbReference>
<evidence type="ECO:0000256" key="7">
    <source>
        <dbReference type="ARBA" id="ARBA00022777"/>
    </source>
</evidence>
<protein>
    <recommendedName>
        <fullName evidence="3 11">Thymidylate kinase</fullName>
        <ecNumber evidence="2 11">2.7.4.9</ecNumber>
    </recommendedName>
    <alternativeName>
        <fullName evidence="9 11">dTMP kinase</fullName>
    </alternativeName>
</protein>
<evidence type="ECO:0000256" key="6">
    <source>
        <dbReference type="ARBA" id="ARBA00022741"/>
    </source>
</evidence>
<evidence type="ECO:0000256" key="1">
    <source>
        <dbReference type="ARBA" id="ARBA00009776"/>
    </source>
</evidence>
<dbReference type="SUPFAM" id="SSF52540">
    <property type="entry name" value="P-loop containing nucleoside triphosphate hydrolases"/>
    <property type="match status" value="1"/>
</dbReference>
<keyword evidence="6 11" id="KW-0547">Nucleotide-binding</keyword>
<dbReference type="Gene3D" id="3.40.50.300">
    <property type="entry name" value="P-loop containing nucleotide triphosphate hydrolases"/>
    <property type="match status" value="1"/>
</dbReference>
<dbReference type="InterPro" id="IPR018095">
    <property type="entry name" value="Thymidylate_kin_CS"/>
</dbReference>
<evidence type="ECO:0000259" key="12">
    <source>
        <dbReference type="Pfam" id="PF02223"/>
    </source>
</evidence>
<dbReference type="Pfam" id="PF02223">
    <property type="entry name" value="Thymidylate_kin"/>
    <property type="match status" value="1"/>
</dbReference>
<evidence type="ECO:0000256" key="5">
    <source>
        <dbReference type="ARBA" id="ARBA00022727"/>
    </source>
</evidence>
<evidence type="ECO:0000256" key="11">
    <source>
        <dbReference type="HAMAP-Rule" id="MF_00165"/>
    </source>
</evidence>
<keyword evidence="5 11" id="KW-0545">Nucleotide biosynthesis</keyword>
<keyword evidence="4 11" id="KW-0808">Transferase</keyword>
<evidence type="ECO:0000256" key="9">
    <source>
        <dbReference type="ARBA" id="ARBA00029962"/>
    </source>
</evidence>
<dbReference type="NCBIfam" id="TIGR00041">
    <property type="entry name" value="DTMP_kinase"/>
    <property type="match status" value="1"/>
</dbReference>
<evidence type="ECO:0000256" key="10">
    <source>
        <dbReference type="ARBA" id="ARBA00048743"/>
    </source>
</evidence>
<keyword evidence="14" id="KW-1185">Reference proteome</keyword>
<dbReference type="InterPro" id="IPR027417">
    <property type="entry name" value="P-loop_NTPase"/>
</dbReference>
<organism evidence="13 14">
    <name type="scientific">Henriciella marina</name>
    <dbReference type="NCBI Taxonomy" id="453851"/>
    <lineage>
        <taxon>Bacteria</taxon>
        <taxon>Pseudomonadati</taxon>
        <taxon>Pseudomonadota</taxon>
        <taxon>Alphaproteobacteria</taxon>
        <taxon>Hyphomonadales</taxon>
        <taxon>Hyphomonadaceae</taxon>
        <taxon>Henriciella</taxon>
    </lineage>
</organism>
<name>A0ABT4LU50_9PROT</name>
<evidence type="ECO:0000256" key="3">
    <source>
        <dbReference type="ARBA" id="ARBA00017144"/>
    </source>
</evidence>
<dbReference type="PANTHER" id="PTHR10344">
    <property type="entry name" value="THYMIDYLATE KINASE"/>
    <property type="match status" value="1"/>
</dbReference>
<reference evidence="13" key="1">
    <citation type="submission" date="2022-12" db="EMBL/GenBank/DDBJ databases">
        <title>Bacterial isolates from different developmental stages of Nematostella vectensis.</title>
        <authorList>
            <person name="Fraune S."/>
        </authorList>
    </citation>
    <scope>NUCLEOTIDE SEQUENCE</scope>
    <source>
        <strain evidence="13">G21632-S1</strain>
    </source>
</reference>
<proteinExistence type="inferred from homology"/>
<keyword evidence="8 11" id="KW-0067">ATP-binding</keyword>
<evidence type="ECO:0000256" key="8">
    <source>
        <dbReference type="ARBA" id="ARBA00022840"/>
    </source>
</evidence>
<comment type="caution">
    <text evidence="13">The sequence shown here is derived from an EMBL/GenBank/DDBJ whole genome shotgun (WGS) entry which is preliminary data.</text>
</comment>
<comment type="similarity">
    <text evidence="1 11">Belongs to the thymidylate kinase family.</text>
</comment>
<comment type="function">
    <text evidence="11">Phosphorylation of dTMP to form dTDP in both de novo and salvage pathways of dTTP synthesis.</text>
</comment>
<dbReference type="Proteomes" id="UP001083770">
    <property type="component" value="Unassembled WGS sequence"/>
</dbReference>
<evidence type="ECO:0000256" key="2">
    <source>
        <dbReference type="ARBA" id="ARBA00012980"/>
    </source>
</evidence>
<dbReference type="CDD" id="cd01672">
    <property type="entry name" value="TMPK"/>
    <property type="match status" value="1"/>
</dbReference>
<dbReference type="InterPro" id="IPR018094">
    <property type="entry name" value="Thymidylate_kinase"/>
</dbReference>